<evidence type="ECO:0000313" key="3">
    <source>
        <dbReference type="Proteomes" id="UP000696413"/>
    </source>
</evidence>
<organism evidence="2 3">
    <name type="scientific">Mycolicibacterium goodii</name>
    <name type="common">Mycobacterium goodii</name>
    <dbReference type="NCBI Taxonomy" id="134601"/>
    <lineage>
        <taxon>Bacteria</taxon>
        <taxon>Bacillati</taxon>
        <taxon>Actinomycetota</taxon>
        <taxon>Actinomycetes</taxon>
        <taxon>Mycobacteriales</taxon>
        <taxon>Mycobacteriaceae</taxon>
        <taxon>Mycolicibacterium</taxon>
    </lineage>
</organism>
<accession>A0ABS6HN57</accession>
<feature type="domain" description="DUF7196" evidence="1">
    <location>
        <begin position="1"/>
        <end position="60"/>
    </location>
</feature>
<keyword evidence="3" id="KW-1185">Reference proteome</keyword>
<reference evidence="2 3" key="1">
    <citation type="submission" date="2021-05" db="EMBL/GenBank/DDBJ databases">
        <title>Draft Genome Sequences of Clinical Respiratory Isolates of Mycobacterium goodii Recovered in Ireland.</title>
        <authorList>
            <person name="Flanagan P.R."/>
            <person name="Mok S."/>
            <person name="Roycroft E."/>
            <person name="Rogers T.R."/>
            <person name="Fitzgibbon M."/>
        </authorList>
    </citation>
    <scope>NUCLEOTIDE SEQUENCE [LARGE SCALE GENOMIC DNA]</scope>
    <source>
        <strain evidence="2 3">14IE55</strain>
    </source>
</reference>
<dbReference type="InterPro" id="IPR055620">
    <property type="entry name" value="DUF7196"/>
</dbReference>
<proteinExistence type="predicted"/>
<evidence type="ECO:0000259" key="1">
    <source>
        <dbReference type="Pfam" id="PF23826"/>
    </source>
</evidence>
<dbReference type="Pfam" id="PF23826">
    <property type="entry name" value="DUF7196"/>
    <property type="match status" value="1"/>
</dbReference>
<name>A0ABS6HN57_MYCGD</name>
<protein>
    <recommendedName>
        <fullName evidence="1">DUF7196 domain-containing protein</fullName>
    </recommendedName>
</protein>
<dbReference type="EMBL" id="JAHBOM010000010">
    <property type="protein sequence ID" value="MBU8824128.1"/>
    <property type="molecule type" value="Genomic_DNA"/>
</dbReference>
<comment type="caution">
    <text evidence="2">The sequence shown here is derived from an EMBL/GenBank/DDBJ whole genome shotgun (WGS) entry which is preliminary data.</text>
</comment>
<sequence length="62" mass="6433">MGCSCRGSRRAGTRAANGGTIAGFKYTAPDKVTTKTFLTLLEARAEQRKNGGGTIVQLTDGA</sequence>
<evidence type="ECO:0000313" key="2">
    <source>
        <dbReference type="EMBL" id="MBU8824128.1"/>
    </source>
</evidence>
<dbReference type="RefSeq" id="WP_214395079.1">
    <property type="nucleotide sequence ID" value="NZ_JAHBOL010000014.1"/>
</dbReference>
<gene>
    <name evidence="2" type="ORF">KL859_14780</name>
</gene>
<dbReference type="Proteomes" id="UP000696413">
    <property type="component" value="Unassembled WGS sequence"/>
</dbReference>